<dbReference type="AlphaFoldDB" id="A0A939BE09"/>
<evidence type="ECO:0000313" key="19">
    <source>
        <dbReference type="Proteomes" id="UP000774750"/>
    </source>
</evidence>
<keyword evidence="9" id="KW-0479">Metal-binding</keyword>
<evidence type="ECO:0000256" key="3">
    <source>
        <dbReference type="ARBA" id="ARBA00013273"/>
    </source>
</evidence>
<keyword evidence="7" id="KW-0949">S-adenosyl-L-methionine</keyword>
<dbReference type="Pfam" id="PF04055">
    <property type="entry name" value="Radical_SAM"/>
    <property type="match status" value="1"/>
</dbReference>
<comment type="catalytic activity">
    <reaction evidence="13">
        <text>N(6)-L-threonylcarbamoyladenosine(37) in tRNA + (sulfur carrier)-SH + AH2 + 2 S-adenosyl-L-methionine = 2-methylsulfanyl-N(6)-L-threonylcarbamoyladenosine(37) in tRNA + (sulfur carrier)-H + 5'-deoxyadenosine + L-methionine + A + S-adenosyl-L-homocysteine + 2 H(+)</text>
        <dbReference type="Rhea" id="RHEA:37075"/>
        <dbReference type="Rhea" id="RHEA-COMP:10163"/>
        <dbReference type="Rhea" id="RHEA-COMP:11092"/>
        <dbReference type="Rhea" id="RHEA-COMP:14737"/>
        <dbReference type="Rhea" id="RHEA-COMP:14739"/>
        <dbReference type="ChEBI" id="CHEBI:13193"/>
        <dbReference type="ChEBI" id="CHEBI:15378"/>
        <dbReference type="ChEBI" id="CHEBI:17319"/>
        <dbReference type="ChEBI" id="CHEBI:17499"/>
        <dbReference type="ChEBI" id="CHEBI:29917"/>
        <dbReference type="ChEBI" id="CHEBI:57844"/>
        <dbReference type="ChEBI" id="CHEBI:57856"/>
        <dbReference type="ChEBI" id="CHEBI:59789"/>
        <dbReference type="ChEBI" id="CHEBI:64428"/>
        <dbReference type="ChEBI" id="CHEBI:74418"/>
        <dbReference type="ChEBI" id="CHEBI:74420"/>
        <dbReference type="EC" id="2.8.4.5"/>
    </reaction>
</comment>
<evidence type="ECO:0000259" key="16">
    <source>
        <dbReference type="PROSITE" id="PS51449"/>
    </source>
</evidence>
<feature type="domain" description="MTTase N-terminal" evidence="16">
    <location>
        <begin position="1"/>
        <end position="113"/>
    </location>
</feature>
<evidence type="ECO:0000256" key="12">
    <source>
        <dbReference type="ARBA" id="ARBA00031213"/>
    </source>
</evidence>
<dbReference type="NCBIfam" id="TIGR00089">
    <property type="entry name" value="MiaB/RimO family radical SAM methylthiotransferase"/>
    <property type="match status" value="1"/>
</dbReference>
<evidence type="ECO:0000256" key="14">
    <source>
        <dbReference type="ARBA" id="ARBA00061574"/>
    </source>
</evidence>
<feature type="domain" description="Radical SAM core" evidence="17">
    <location>
        <begin position="138"/>
        <end position="367"/>
    </location>
</feature>
<dbReference type="InterPro" id="IPR006638">
    <property type="entry name" value="Elp3/MiaA/NifB-like_rSAM"/>
</dbReference>
<dbReference type="Pfam" id="PF00919">
    <property type="entry name" value="UPF0004"/>
    <property type="match status" value="1"/>
</dbReference>
<comment type="function">
    <text evidence="2">Catalyzes the methylthiolation of N6-threonylcarbamoyladenosine (t(6)A), leading to the formation of 2-methylthio-N6-threonylcarbamoyladenosine (ms(2)t(6)A) at position 37 in tRNAs that read codons beginning with adenine.</text>
</comment>
<comment type="caution">
    <text evidence="18">The sequence shown here is derived from an EMBL/GenBank/DDBJ whole genome shotgun (WGS) entry which is preliminary data.</text>
</comment>
<dbReference type="InterPro" id="IPR038135">
    <property type="entry name" value="Methylthiotransferase_N_sf"/>
</dbReference>
<gene>
    <name evidence="18" type="primary">mtaB</name>
    <name evidence="18" type="ORF">H6A12_02455</name>
</gene>
<dbReference type="InterPro" id="IPR020612">
    <property type="entry name" value="Methylthiotransferase_CS"/>
</dbReference>
<reference evidence="18" key="2">
    <citation type="journal article" date="2021" name="Sci. Rep.">
        <title>The distribution of antibiotic resistance genes in chicken gut microbiota commensals.</title>
        <authorList>
            <person name="Juricova H."/>
            <person name="Matiasovicova J."/>
            <person name="Kubasova T."/>
            <person name="Cejkova D."/>
            <person name="Rychlik I."/>
        </authorList>
    </citation>
    <scope>NUCLEOTIDE SEQUENCE</scope>
    <source>
        <strain evidence="18">An559</strain>
    </source>
</reference>
<dbReference type="SFLD" id="SFLDG01061">
    <property type="entry name" value="methylthiotransferase"/>
    <property type="match status" value="1"/>
</dbReference>
<dbReference type="EMBL" id="JACJKY010000003">
    <property type="protein sequence ID" value="MBM6920023.1"/>
    <property type="molecule type" value="Genomic_DNA"/>
</dbReference>
<keyword evidence="5" id="KW-0963">Cytoplasm</keyword>
<dbReference type="FunFam" id="3.80.30.20:FF:000001">
    <property type="entry name" value="tRNA-2-methylthio-N(6)-dimethylallyladenosine synthase 2"/>
    <property type="match status" value="1"/>
</dbReference>
<accession>A0A939BE09</accession>
<dbReference type="Gene3D" id="3.40.50.12160">
    <property type="entry name" value="Methylthiotransferase, N-terminal domain"/>
    <property type="match status" value="1"/>
</dbReference>
<dbReference type="PROSITE" id="PS01278">
    <property type="entry name" value="MTTASE_RADICAL"/>
    <property type="match status" value="1"/>
</dbReference>
<evidence type="ECO:0000256" key="10">
    <source>
        <dbReference type="ARBA" id="ARBA00023004"/>
    </source>
</evidence>
<evidence type="ECO:0000256" key="13">
    <source>
        <dbReference type="ARBA" id="ARBA00051661"/>
    </source>
</evidence>
<comment type="cofactor">
    <cofactor evidence="1">
        <name>[4Fe-4S] cluster</name>
        <dbReference type="ChEBI" id="CHEBI:49883"/>
    </cofactor>
</comment>
<sequence length="438" mass="48789">MKASFYTFGCKVNQYETQVLSQYFASQGFTIVPFEEEADVYVINSCTVTSTGDKKTKQLVRQTKRRSPHAVVALTGCFPQAFPEKAAAILEADVVAGAKDRRGLLSSVRKAIEEKQRVVTLSPHTPGEPFEPMQADFFAEHTRAFVKIEDGCDRYCSYCIIPKARGPIRSKPIEEIKTELSVLAQNGYKEVVLVGINLSSYGKETGAFRLAEAVEAACSVDGIERVRLGSLEPELLTDDDLDRMARQKKFCPQFHLSLQSGCDRTLKRMNRHYTAAEYEALVERIRARFDNAAITTDIMVGFAGETEEDFLESVSFAEKIGFARVHVFAYSIREGTRAEKMDGHLPKSVKEARSREMIKRTDALHAAFLQSQLLTVQSVLFETRQPDGLYTGYTENYTRVTAASDRDICGEILPVRLVSCDSEGCSGEIVSGALPEEM</sequence>
<reference evidence="18" key="1">
    <citation type="submission" date="2020-08" db="EMBL/GenBank/DDBJ databases">
        <authorList>
            <person name="Cejkova D."/>
            <person name="Kubasova T."/>
            <person name="Jahodarova E."/>
            <person name="Rychlik I."/>
        </authorList>
    </citation>
    <scope>NUCLEOTIDE SEQUENCE</scope>
    <source>
        <strain evidence="18">An559</strain>
    </source>
</reference>
<evidence type="ECO:0000256" key="1">
    <source>
        <dbReference type="ARBA" id="ARBA00001966"/>
    </source>
</evidence>
<dbReference type="InterPro" id="IPR023404">
    <property type="entry name" value="rSAM_horseshoe"/>
</dbReference>
<dbReference type="InterPro" id="IPR005839">
    <property type="entry name" value="Methylthiotransferase"/>
</dbReference>
<evidence type="ECO:0000259" key="17">
    <source>
        <dbReference type="PROSITE" id="PS51918"/>
    </source>
</evidence>
<evidence type="ECO:0000256" key="2">
    <source>
        <dbReference type="ARBA" id="ARBA00002399"/>
    </source>
</evidence>
<keyword evidence="6" id="KW-0808">Transferase</keyword>
<protein>
    <recommendedName>
        <fullName evidence="15">Threonylcarbamoyladenosine tRNA methylthiotransferase MtaB</fullName>
        <ecNumber evidence="3">2.8.4.5</ecNumber>
    </recommendedName>
    <alternativeName>
        <fullName evidence="12">tRNA-t(6)A37 methylthiotransferase</fullName>
    </alternativeName>
</protein>
<evidence type="ECO:0000313" key="18">
    <source>
        <dbReference type="EMBL" id="MBM6920023.1"/>
    </source>
</evidence>
<evidence type="ECO:0000256" key="8">
    <source>
        <dbReference type="ARBA" id="ARBA00022694"/>
    </source>
</evidence>
<dbReference type="InterPro" id="IPR007197">
    <property type="entry name" value="rSAM"/>
</dbReference>
<dbReference type="PANTHER" id="PTHR43020">
    <property type="entry name" value="CDK5 REGULATORY SUBUNIT-ASSOCIATED PROTEIN 1"/>
    <property type="match status" value="1"/>
</dbReference>
<comment type="similarity">
    <text evidence="14">Belongs to the methylthiotransferase family. MtaB subfamily.</text>
</comment>
<evidence type="ECO:0000256" key="11">
    <source>
        <dbReference type="ARBA" id="ARBA00023014"/>
    </source>
</evidence>
<evidence type="ECO:0000256" key="5">
    <source>
        <dbReference type="ARBA" id="ARBA00022490"/>
    </source>
</evidence>
<evidence type="ECO:0000256" key="15">
    <source>
        <dbReference type="ARBA" id="ARBA00069898"/>
    </source>
</evidence>
<organism evidence="18 19">
    <name type="scientific">Merdimmobilis hominis</name>
    <dbReference type="NCBI Taxonomy" id="2897707"/>
    <lineage>
        <taxon>Bacteria</taxon>
        <taxon>Bacillati</taxon>
        <taxon>Bacillota</taxon>
        <taxon>Clostridia</taxon>
        <taxon>Eubacteriales</taxon>
        <taxon>Oscillospiraceae</taxon>
        <taxon>Merdimmobilis</taxon>
    </lineage>
</organism>
<keyword evidence="11" id="KW-0411">Iron-sulfur</keyword>
<dbReference type="GO" id="GO:0035598">
    <property type="term" value="F:tRNA (N(6)-L-threonylcarbamoyladenosine(37)-C(2))-methylthiotransferase activity"/>
    <property type="evidence" value="ECO:0007669"/>
    <property type="project" value="UniProtKB-EC"/>
</dbReference>
<dbReference type="CDD" id="cd01335">
    <property type="entry name" value="Radical_SAM"/>
    <property type="match status" value="1"/>
</dbReference>
<evidence type="ECO:0000256" key="6">
    <source>
        <dbReference type="ARBA" id="ARBA00022679"/>
    </source>
</evidence>
<dbReference type="GO" id="GO:0035597">
    <property type="term" value="F:tRNA-2-methylthio-N(6)-dimethylallyladenosine(37) synthase activity"/>
    <property type="evidence" value="ECO:0007669"/>
    <property type="project" value="TreeGrafter"/>
</dbReference>
<dbReference type="SUPFAM" id="SSF102114">
    <property type="entry name" value="Radical SAM enzymes"/>
    <property type="match status" value="1"/>
</dbReference>
<dbReference type="SMART" id="SM00729">
    <property type="entry name" value="Elp3"/>
    <property type="match status" value="1"/>
</dbReference>
<dbReference type="FunFam" id="3.40.50.12160:FF:000004">
    <property type="entry name" value="Threonylcarbamoyladenosine tRNA methylthiotransferase MtaB"/>
    <property type="match status" value="1"/>
</dbReference>
<dbReference type="RefSeq" id="WP_204444421.1">
    <property type="nucleotide sequence ID" value="NZ_JACJKY010000003.1"/>
</dbReference>
<dbReference type="InterPro" id="IPR013848">
    <property type="entry name" value="Methylthiotransferase_N"/>
</dbReference>
<evidence type="ECO:0000256" key="9">
    <source>
        <dbReference type="ARBA" id="ARBA00022723"/>
    </source>
</evidence>
<dbReference type="EC" id="2.8.4.5" evidence="3"/>
<dbReference type="PROSITE" id="PS51918">
    <property type="entry name" value="RADICAL_SAM"/>
    <property type="match status" value="1"/>
</dbReference>
<dbReference type="GO" id="GO:0005829">
    <property type="term" value="C:cytosol"/>
    <property type="evidence" value="ECO:0007669"/>
    <property type="project" value="TreeGrafter"/>
</dbReference>
<dbReference type="SFLD" id="SFLDG01082">
    <property type="entry name" value="B12-binding_domain_containing"/>
    <property type="match status" value="1"/>
</dbReference>
<keyword evidence="4" id="KW-0004">4Fe-4S</keyword>
<dbReference type="PROSITE" id="PS51449">
    <property type="entry name" value="MTTASE_N"/>
    <property type="match status" value="1"/>
</dbReference>
<proteinExistence type="inferred from homology"/>
<name>A0A939BE09_9FIRM</name>
<keyword evidence="19" id="KW-1185">Reference proteome</keyword>
<keyword evidence="8" id="KW-0819">tRNA processing</keyword>
<dbReference type="GO" id="GO:0051539">
    <property type="term" value="F:4 iron, 4 sulfur cluster binding"/>
    <property type="evidence" value="ECO:0007669"/>
    <property type="project" value="UniProtKB-KW"/>
</dbReference>
<dbReference type="Proteomes" id="UP000774750">
    <property type="component" value="Unassembled WGS sequence"/>
</dbReference>
<evidence type="ECO:0000256" key="7">
    <source>
        <dbReference type="ARBA" id="ARBA00022691"/>
    </source>
</evidence>
<dbReference type="NCBIfam" id="TIGR01579">
    <property type="entry name" value="MiaB-like-C"/>
    <property type="match status" value="1"/>
</dbReference>
<keyword evidence="10" id="KW-0408">Iron</keyword>
<dbReference type="InterPro" id="IPR006467">
    <property type="entry name" value="MiaB-like_bact"/>
</dbReference>
<dbReference type="PANTHER" id="PTHR43020:SF2">
    <property type="entry name" value="MITOCHONDRIAL TRNA METHYLTHIOTRANSFERASE CDK5RAP1"/>
    <property type="match status" value="1"/>
</dbReference>
<dbReference type="GO" id="GO:0046872">
    <property type="term" value="F:metal ion binding"/>
    <property type="evidence" value="ECO:0007669"/>
    <property type="project" value="UniProtKB-KW"/>
</dbReference>
<dbReference type="InterPro" id="IPR058240">
    <property type="entry name" value="rSAM_sf"/>
</dbReference>
<evidence type="ECO:0000256" key="4">
    <source>
        <dbReference type="ARBA" id="ARBA00022485"/>
    </source>
</evidence>
<dbReference type="Gene3D" id="3.80.30.20">
    <property type="entry name" value="tm_1862 like domain"/>
    <property type="match status" value="1"/>
</dbReference>
<dbReference type="SFLD" id="SFLDS00029">
    <property type="entry name" value="Radical_SAM"/>
    <property type="match status" value="1"/>
</dbReference>